<dbReference type="PANTHER" id="PTHR32027:SF9">
    <property type="entry name" value="BLL3847 PROTEIN"/>
    <property type="match status" value="1"/>
</dbReference>
<dbReference type="InterPro" id="IPR013108">
    <property type="entry name" value="Amidohydro_3"/>
</dbReference>
<dbReference type="Gene3D" id="2.30.40.10">
    <property type="entry name" value="Urease, subunit C, domain 1"/>
    <property type="match status" value="1"/>
</dbReference>
<dbReference type="Pfam" id="PF07969">
    <property type="entry name" value="Amidohydro_3"/>
    <property type="match status" value="1"/>
</dbReference>
<evidence type="ECO:0000256" key="2">
    <source>
        <dbReference type="ARBA" id="ARBA00022801"/>
    </source>
</evidence>
<dbReference type="RefSeq" id="WP_238193093.1">
    <property type="nucleotide sequence ID" value="NZ_BPQJ01000046.1"/>
</dbReference>
<dbReference type="EMBL" id="BPQJ01000046">
    <property type="protein sequence ID" value="GJD65722.1"/>
    <property type="molecule type" value="Genomic_DNA"/>
</dbReference>
<keyword evidence="5" id="KW-1185">Reference proteome</keyword>
<dbReference type="Gene3D" id="3.20.20.140">
    <property type="entry name" value="Metal-dependent hydrolases"/>
    <property type="match status" value="1"/>
</dbReference>
<dbReference type="PANTHER" id="PTHR32027">
    <property type="entry name" value="CYTOSINE DEAMINASE"/>
    <property type="match status" value="1"/>
</dbReference>
<dbReference type="CDD" id="cd01293">
    <property type="entry name" value="Bact_CD"/>
    <property type="match status" value="1"/>
</dbReference>
<reference evidence="4" key="1">
    <citation type="journal article" date="2016" name="Front. Microbiol.">
        <title>Genome Sequence of the Piezophilic, Mesophilic Sulfate-Reducing Bacterium Desulfovibrio indicus J2T.</title>
        <authorList>
            <person name="Cao J."/>
            <person name="Maignien L."/>
            <person name="Shao Z."/>
            <person name="Alain K."/>
            <person name="Jebbar M."/>
        </authorList>
    </citation>
    <scope>NUCLEOTIDE SEQUENCE</scope>
    <source>
        <strain evidence="4">JCM 32048</strain>
    </source>
</reference>
<dbReference type="GO" id="GO:0016814">
    <property type="term" value="F:hydrolase activity, acting on carbon-nitrogen (but not peptide) bonds, in cyclic amidines"/>
    <property type="evidence" value="ECO:0007669"/>
    <property type="project" value="UniProtKB-ARBA"/>
</dbReference>
<dbReference type="AlphaFoldDB" id="A0AA37M831"/>
<evidence type="ECO:0000313" key="5">
    <source>
        <dbReference type="Proteomes" id="UP001055286"/>
    </source>
</evidence>
<organism evidence="4 5">
    <name type="scientific">Methylobacterium frigidaeris</name>
    <dbReference type="NCBI Taxonomy" id="2038277"/>
    <lineage>
        <taxon>Bacteria</taxon>
        <taxon>Pseudomonadati</taxon>
        <taxon>Pseudomonadota</taxon>
        <taxon>Alphaproteobacteria</taxon>
        <taxon>Hyphomicrobiales</taxon>
        <taxon>Methylobacteriaceae</taxon>
        <taxon>Methylobacterium</taxon>
    </lineage>
</organism>
<gene>
    <name evidence="4" type="primary">codA</name>
    <name evidence="4" type="ORF">MPEAHAMD_5917</name>
</gene>
<keyword evidence="1" id="KW-0479">Metal-binding</keyword>
<sequence length="407" mass="43997">MDLIVRRAQLQDRPRGELVDIGIAGGFIDAIAPRIDGDAPVFDAAGRLTCAGLVETHIHLDKSRLLGRCPAEPGRAINPVRYVEAFKPDISEDDVYERAEATLRECLLHGTTRIRTHVEIDPKIGLRGYDALARLSRDYAWAVDLQLCVFPQDGLTNVPGTDELLVETLERGARVIGGAPRYDTDAPAQIRRIFELAREYDCDVDLHLDVGPTADHLDVHLVAELTEAYGLGGRVAVGHMAKLSLMPPDAVAAVARRLADVGVAVTVLPATDLYLMGRTHDHAVPRGVADVNFLLAKGVNCSLSSNNVLNPATPFGDCSLIRMANLQANVLQISQPADLCDCFDMITRRSARLLNATDYGVAVGNPADLVVIDAASPEAAIAEIRRPVAAFKRGRKTMVCEPAQLLT</sequence>
<keyword evidence="2" id="KW-0378">Hydrolase</keyword>
<dbReference type="GO" id="GO:0019239">
    <property type="term" value="F:deaminase activity"/>
    <property type="evidence" value="ECO:0007669"/>
    <property type="project" value="UniProtKB-ARBA"/>
</dbReference>
<evidence type="ECO:0000256" key="1">
    <source>
        <dbReference type="ARBA" id="ARBA00022723"/>
    </source>
</evidence>
<protein>
    <submittedName>
        <fullName evidence="4">Cytosine deaminase</fullName>
    </submittedName>
</protein>
<dbReference type="GO" id="GO:0046872">
    <property type="term" value="F:metal ion binding"/>
    <property type="evidence" value="ECO:0007669"/>
    <property type="project" value="UniProtKB-KW"/>
</dbReference>
<accession>A0AA37M831</accession>
<feature type="domain" description="Amidohydrolase 3" evidence="3">
    <location>
        <begin position="88"/>
        <end position="385"/>
    </location>
</feature>
<proteinExistence type="predicted"/>
<dbReference type="InterPro" id="IPR032466">
    <property type="entry name" value="Metal_Hydrolase"/>
</dbReference>
<dbReference type="InterPro" id="IPR052349">
    <property type="entry name" value="Metallo-hydrolase_Enzymes"/>
</dbReference>
<dbReference type="Proteomes" id="UP001055286">
    <property type="component" value="Unassembled WGS sequence"/>
</dbReference>
<dbReference type="InterPro" id="IPR011059">
    <property type="entry name" value="Metal-dep_hydrolase_composite"/>
</dbReference>
<reference evidence="4" key="2">
    <citation type="submission" date="2021-08" db="EMBL/GenBank/DDBJ databases">
        <authorList>
            <person name="Tani A."/>
            <person name="Ola A."/>
            <person name="Ogura Y."/>
            <person name="Katsura K."/>
            <person name="Hayashi T."/>
        </authorList>
    </citation>
    <scope>NUCLEOTIDE SEQUENCE</scope>
    <source>
        <strain evidence="4">JCM 32048</strain>
    </source>
</reference>
<name>A0AA37M831_9HYPH</name>
<dbReference type="SUPFAM" id="SSF51556">
    <property type="entry name" value="Metallo-dependent hydrolases"/>
    <property type="match status" value="1"/>
</dbReference>
<comment type="caution">
    <text evidence="4">The sequence shown here is derived from an EMBL/GenBank/DDBJ whole genome shotgun (WGS) entry which is preliminary data.</text>
</comment>
<evidence type="ECO:0000259" key="3">
    <source>
        <dbReference type="Pfam" id="PF07969"/>
    </source>
</evidence>
<dbReference type="FunFam" id="3.20.20.140:FF:000019">
    <property type="entry name" value="Cytosine deaminase"/>
    <property type="match status" value="1"/>
</dbReference>
<evidence type="ECO:0000313" key="4">
    <source>
        <dbReference type="EMBL" id="GJD65722.1"/>
    </source>
</evidence>
<dbReference type="SUPFAM" id="SSF51338">
    <property type="entry name" value="Composite domain of metallo-dependent hydrolases"/>
    <property type="match status" value="1"/>
</dbReference>